<evidence type="ECO:0000313" key="1">
    <source>
        <dbReference type="EMBL" id="KAK1288667.1"/>
    </source>
</evidence>
<dbReference type="EMBL" id="JAUJYO010000019">
    <property type="protein sequence ID" value="KAK1288667.1"/>
    <property type="molecule type" value="Genomic_DNA"/>
</dbReference>
<reference evidence="1" key="1">
    <citation type="journal article" date="2023" name="Nat. Commun.">
        <title>Diploid and tetraploid genomes of Acorus and the evolution of monocots.</title>
        <authorList>
            <person name="Ma L."/>
            <person name="Liu K.W."/>
            <person name="Li Z."/>
            <person name="Hsiao Y.Y."/>
            <person name="Qi Y."/>
            <person name="Fu T."/>
            <person name="Tang G.D."/>
            <person name="Zhang D."/>
            <person name="Sun W.H."/>
            <person name="Liu D.K."/>
            <person name="Li Y."/>
            <person name="Chen G.Z."/>
            <person name="Liu X.D."/>
            <person name="Liao X.Y."/>
            <person name="Jiang Y.T."/>
            <person name="Yu X."/>
            <person name="Hao Y."/>
            <person name="Huang J."/>
            <person name="Zhao X.W."/>
            <person name="Ke S."/>
            <person name="Chen Y.Y."/>
            <person name="Wu W.L."/>
            <person name="Hsu J.L."/>
            <person name="Lin Y.F."/>
            <person name="Huang M.D."/>
            <person name="Li C.Y."/>
            <person name="Huang L."/>
            <person name="Wang Z.W."/>
            <person name="Zhao X."/>
            <person name="Zhong W.Y."/>
            <person name="Peng D.H."/>
            <person name="Ahmad S."/>
            <person name="Lan S."/>
            <person name="Zhang J.S."/>
            <person name="Tsai W.C."/>
            <person name="Van de Peer Y."/>
            <person name="Liu Z.J."/>
        </authorList>
    </citation>
    <scope>NUCLEOTIDE SEQUENCE</scope>
    <source>
        <strain evidence="1">CP</strain>
    </source>
</reference>
<protein>
    <submittedName>
        <fullName evidence="1">Uncharacterized protein</fullName>
    </submittedName>
</protein>
<dbReference type="AlphaFoldDB" id="A0AAV9CKP5"/>
<sequence length="97" mass="10740">MNLADAACVTEIGITQLGLNCPHIHTLDVTDCRRLKGLGNMGFHELETLKASHSVIGDEGLAMALRRCGERFRVLDLKNSRGREHDMMEMVDGYARG</sequence>
<dbReference type="Gene3D" id="3.80.10.10">
    <property type="entry name" value="Ribonuclease Inhibitor"/>
    <property type="match status" value="1"/>
</dbReference>
<keyword evidence="2" id="KW-1185">Reference proteome</keyword>
<organism evidence="1 2">
    <name type="scientific">Acorus calamus</name>
    <name type="common">Sweet flag</name>
    <dbReference type="NCBI Taxonomy" id="4465"/>
    <lineage>
        <taxon>Eukaryota</taxon>
        <taxon>Viridiplantae</taxon>
        <taxon>Streptophyta</taxon>
        <taxon>Embryophyta</taxon>
        <taxon>Tracheophyta</taxon>
        <taxon>Spermatophyta</taxon>
        <taxon>Magnoliopsida</taxon>
        <taxon>Liliopsida</taxon>
        <taxon>Acoraceae</taxon>
        <taxon>Acorus</taxon>
    </lineage>
</organism>
<comment type="caution">
    <text evidence="1">The sequence shown here is derived from an EMBL/GenBank/DDBJ whole genome shotgun (WGS) entry which is preliminary data.</text>
</comment>
<proteinExistence type="predicted"/>
<dbReference type="InterPro" id="IPR032675">
    <property type="entry name" value="LRR_dom_sf"/>
</dbReference>
<dbReference type="Proteomes" id="UP001180020">
    <property type="component" value="Unassembled WGS sequence"/>
</dbReference>
<gene>
    <name evidence="1" type="ORF">QJS10_CPB19g00647</name>
</gene>
<reference evidence="1" key="2">
    <citation type="submission" date="2023-06" db="EMBL/GenBank/DDBJ databases">
        <authorList>
            <person name="Ma L."/>
            <person name="Liu K.-W."/>
            <person name="Li Z."/>
            <person name="Hsiao Y.-Y."/>
            <person name="Qi Y."/>
            <person name="Fu T."/>
            <person name="Tang G."/>
            <person name="Zhang D."/>
            <person name="Sun W.-H."/>
            <person name="Liu D.-K."/>
            <person name="Li Y."/>
            <person name="Chen G.-Z."/>
            <person name="Liu X.-D."/>
            <person name="Liao X.-Y."/>
            <person name="Jiang Y.-T."/>
            <person name="Yu X."/>
            <person name="Hao Y."/>
            <person name="Huang J."/>
            <person name="Zhao X.-W."/>
            <person name="Ke S."/>
            <person name="Chen Y.-Y."/>
            <person name="Wu W.-L."/>
            <person name="Hsu J.-L."/>
            <person name="Lin Y.-F."/>
            <person name="Huang M.-D."/>
            <person name="Li C.-Y."/>
            <person name="Huang L."/>
            <person name="Wang Z.-W."/>
            <person name="Zhao X."/>
            <person name="Zhong W.-Y."/>
            <person name="Peng D.-H."/>
            <person name="Ahmad S."/>
            <person name="Lan S."/>
            <person name="Zhang J.-S."/>
            <person name="Tsai W.-C."/>
            <person name="Van De Peer Y."/>
            <person name="Liu Z.-J."/>
        </authorList>
    </citation>
    <scope>NUCLEOTIDE SEQUENCE</scope>
    <source>
        <strain evidence="1">CP</strain>
        <tissue evidence="1">Leaves</tissue>
    </source>
</reference>
<accession>A0AAV9CKP5</accession>
<evidence type="ECO:0000313" key="2">
    <source>
        <dbReference type="Proteomes" id="UP001180020"/>
    </source>
</evidence>
<dbReference type="SUPFAM" id="SSF52047">
    <property type="entry name" value="RNI-like"/>
    <property type="match status" value="1"/>
</dbReference>
<name>A0AAV9CKP5_ACOCL</name>